<evidence type="ECO:0000256" key="1">
    <source>
        <dbReference type="SAM" id="MobiDB-lite"/>
    </source>
</evidence>
<dbReference type="AlphaFoldDB" id="A0AAD7IAK3"/>
<sequence>MPPSVHIFFSKFALPFEKSCTISPGNQLTSNWYFVLTTILFMGPHAKHLTGDTKHAANQLSVTKYRQTSPAKTMLAAQRASLHRRKGAQASSTSAVTTTEPSQRCRKALQELPSPPSSLPPHIPCLPPLSATIDEHAQLPLPDNEPLFCEALFRPGALDLSDIGRWKLEPPFEEDDDAMDPNSAAYLSFTRLLAFVLHGMRLREQNERDVQRRMEFEEGNWEEALDGLRDEVGALLEGWERVLQVKYDPLA</sequence>
<organism evidence="2 3">
    <name type="scientific">Mycena maculata</name>
    <dbReference type="NCBI Taxonomy" id="230809"/>
    <lineage>
        <taxon>Eukaryota</taxon>
        <taxon>Fungi</taxon>
        <taxon>Dikarya</taxon>
        <taxon>Basidiomycota</taxon>
        <taxon>Agaricomycotina</taxon>
        <taxon>Agaricomycetes</taxon>
        <taxon>Agaricomycetidae</taxon>
        <taxon>Agaricales</taxon>
        <taxon>Marasmiineae</taxon>
        <taxon>Mycenaceae</taxon>
        <taxon>Mycena</taxon>
    </lineage>
</organism>
<evidence type="ECO:0000313" key="2">
    <source>
        <dbReference type="EMBL" id="KAJ7737640.1"/>
    </source>
</evidence>
<comment type="caution">
    <text evidence="2">The sequence shown here is derived from an EMBL/GenBank/DDBJ whole genome shotgun (WGS) entry which is preliminary data.</text>
</comment>
<name>A0AAD7IAK3_9AGAR</name>
<accession>A0AAD7IAK3</accession>
<keyword evidence="3" id="KW-1185">Reference proteome</keyword>
<gene>
    <name evidence="2" type="ORF">DFH07DRAFT_966458</name>
</gene>
<protein>
    <submittedName>
        <fullName evidence="2">Uncharacterized protein</fullName>
    </submittedName>
</protein>
<evidence type="ECO:0000313" key="3">
    <source>
        <dbReference type="Proteomes" id="UP001215280"/>
    </source>
</evidence>
<proteinExistence type="predicted"/>
<dbReference type="EMBL" id="JARJLG010000142">
    <property type="protein sequence ID" value="KAJ7737640.1"/>
    <property type="molecule type" value="Genomic_DNA"/>
</dbReference>
<reference evidence="2" key="1">
    <citation type="submission" date="2023-03" db="EMBL/GenBank/DDBJ databases">
        <title>Massive genome expansion in bonnet fungi (Mycena s.s.) driven by repeated elements and novel gene families across ecological guilds.</title>
        <authorList>
            <consortium name="Lawrence Berkeley National Laboratory"/>
            <person name="Harder C.B."/>
            <person name="Miyauchi S."/>
            <person name="Viragh M."/>
            <person name="Kuo A."/>
            <person name="Thoen E."/>
            <person name="Andreopoulos B."/>
            <person name="Lu D."/>
            <person name="Skrede I."/>
            <person name="Drula E."/>
            <person name="Henrissat B."/>
            <person name="Morin E."/>
            <person name="Kohler A."/>
            <person name="Barry K."/>
            <person name="LaButti K."/>
            <person name="Morin E."/>
            <person name="Salamov A."/>
            <person name="Lipzen A."/>
            <person name="Mereny Z."/>
            <person name="Hegedus B."/>
            <person name="Baldrian P."/>
            <person name="Stursova M."/>
            <person name="Weitz H."/>
            <person name="Taylor A."/>
            <person name="Grigoriev I.V."/>
            <person name="Nagy L.G."/>
            <person name="Martin F."/>
            <person name="Kauserud H."/>
        </authorList>
    </citation>
    <scope>NUCLEOTIDE SEQUENCE</scope>
    <source>
        <strain evidence="2">CBHHK188m</strain>
    </source>
</reference>
<dbReference type="Proteomes" id="UP001215280">
    <property type="component" value="Unassembled WGS sequence"/>
</dbReference>
<feature type="compositionally biased region" description="Low complexity" evidence="1">
    <location>
        <begin position="88"/>
        <end position="99"/>
    </location>
</feature>
<feature type="region of interest" description="Disordered" evidence="1">
    <location>
        <begin position="83"/>
        <end position="103"/>
    </location>
</feature>